<accession>A0ABT4XTS3</accession>
<evidence type="ECO:0000313" key="4">
    <source>
        <dbReference type="Proteomes" id="UP001210720"/>
    </source>
</evidence>
<dbReference type="PANTHER" id="PTHR13847:SF289">
    <property type="entry name" value="GLYCINE OXIDASE"/>
    <property type="match status" value="1"/>
</dbReference>
<evidence type="ECO:0000313" key="3">
    <source>
        <dbReference type="EMBL" id="MDA7425369.1"/>
    </source>
</evidence>
<sequence>MAQKVVVVGAGILGAQAAYRMQSAGADVTVIDKRGPGGVATAASFGWINASFYLDDHHFALRRSGMAAWQRLIHEVDLPVQRCGALSWEHQGPALDAECASLSAKGYAVEVVGSGTIRSLVPSLGNPPDRALWFADEMAAESEQVAARLLQLAVSKGARLLTGAAVTGVSQQAGTVTGVQTEAGAIAADEVLLCTGTQSGPLLAPLGIEVPMARRPALMLRTRPVAQCLGPVLVTPAGEIRQLPDGSILMPAAIGHQGASDETLTGTPEDAERDGLARLRALFPDLTLEIAGMMLAQRPYPADGLPVVGSVAKGVTLAVMHSGITLGALMGELLCGEILDGPSNVSSDLLAPYRPDRFQ</sequence>
<name>A0ABT4XTS3_9RHOB</name>
<dbReference type="Gene3D" id="3.30.9.10">
    <property type="entry name" value="D-Amino Acid Oxidase, subunit A, domain 2"/>
    <property type="match status" value="1"/>
</dbReference>
<evidence type="ECO:0000256" key="1">
    <source>
        <dbReference type="ARBA" id="ARBA00023002"/>
    </source>
</evidence>
<organism evidence="3 4">
    <name type="scientific">Thalassococcus lentus</name>
    <dbReference type="NCBI Taxonomy" id="1210524"/>
    <lineage>
        <taxon>Bacteria</taxon>
        <taxon>Pseudomonadati</taxon>
        <taxon>Pseudomonadota</taxon>
        <taxon>Alphaproteobacteria</taxon>
        <taxon>Rhodobacterales</taxon>
        <taxon>Roseobacteraceae</taxon>
        <taxon>Thalassococcus</taxon>
    </lineage>
</organism>
<dbReference type="Gene3D" id="3.50.50.60">
    <property type="entry name" value="FAD/NAD(P)-binding domain"/>
    <property type="match status" value="1"/>
</dbReference>
<dbReference type="EMBL" id="JAQIOY010000003">
    <property type="protein sequence ID" value="MDA7425369.1"/>
    <property type="molecule type" value="Genomic_DNA"/>
</dbReference>
<keyword evidence="4" id="KW-1185">Reference proteome</keyword>
<dbReference type="SUPFAM" id="SSF51905">
    <property type="entry name" value="FAD/NAD(P)-binding domain"/>
    <property type="match status" value="1"/>
</dbReference>
<dbReference type="InterPro" id="IPR006076">
    <property type="entry name" value="FAD-dep_OxRdtase"/>
</dbReference>
<evidence type="ECO:0000259" key="2">
    <source>
        <dbReference type="Pfam" id="PF01266"/>
    </source>
</evidence>
<dbReference type="RefSeq" id="WP_271432709.1">
    <property type="nucleotide sequence ID" value="NZ_JAQIOY010000003.1"/>
</dbReference>
<feature type="domain" description="FAD dependent oxidoreductase" evidence="2">
    <location>
        <begin position="4"/>
        <end position="334"/>
    </location>
</feature>
<dbReference type="Pfam" id="PF01266">
    <property type="entry name" value="DAO"/>
    <property type="match status" value="1"/>
</dbReference>
<proteinExistence type="predicted"/>
<dbReference type="InterPro" id="IPR036188">
    <property type="entry name" value="FAD/NAD-bd_sf"/>
</dbReference>
<gene>
    <name evidence="3" type="ORF">PFY00_11570</name>
</gene>
<protein>
    <submittedName>
        <fullName evidence="3">FAD-dependent oxidoreductase</fullName>
    </submittedName>
</protein>
<keyword evidence="1" id="KW-0560">Oxidoreductase</keyword>
<reference evidence="3 4" key="1">
    <citation type="submission" date="2023-01" db="EMBL/GenBank/DDBJ databases">
        <title>Thalassococcus onchidii sp. nov., isolated from a marine invertebrate from the South China Sea.</title>
        <authorList>
            <person name="Xu S."/>
            <person name="Liu Z."/>
            <person name="Xu Y."/>
        </authorList>
    </citation>
    <scope>NUCLEOTIDE SEQUENCE [LARGE SCALE GENOMIC DNA]</scope>
    <source>
        <strain evidence="3 4">KCTC 32084</strain>
    </source>
</reference>
<dbReference type="Proteomes" id="UP001210720">
    <property type="component" value="Unassembled WGS sequence"/>
</dbReference>
<comment type="caution">
    <text evidence="3">The sequence shown here is derived from an EMBL/GenBank/DDBJ whole genome shotgun (WGS) entry which is preliminary data.</text>
</comment>
<dbReference type="PANTHER" id="PTHR13847">
    <property type="entry name" value="SARCOSINE DEHYDROGENASE-RELATED"/>
    <property type="match status" value="1"/>
</dbReference>